<evidence type="ECO:0000256" key="7">
    <source>
        <dbReference type="ARBA" id="ARBA00022741"/>
    </source>
</evidence>
<keyword evidence="9" id="KW-0460">Magnesium</keyword>
<evidence type="ECO:0000256" key="3">
    <source>
        <dbReference type="ARBA" id="ARBA00019010"/>
    </source>
</evidence>
<comment type="caution">
    <text evidence="11">The sequence shown here is derived from an EMBL/GenBank/DDBJ whole genome shotgun (WGS) entry which is preliminary data.</text>
</comment>
<sequence>MGAGKTTLIKAVGEVFGIHELISSPTFSLVNEYQNDLGEIFYHFDFYRIEDPTDILEVGIDEYFFSGHYCWIEWAERIPEYIPESFMLINIETEEEGGRKITIHQIENGKDHG</sequence>
<keyword evidence="8" id="KW-0067">ATP-binding</keyword>
<dbReference type="Pfam" id="PF02367">
    <property type="entry name" value="TsaE"/>
    <property type="match status" value="1"/>
</dbReference>
<accession>A0A1H3PF04</accession>
<evidence type="ECO:0000256" key="2">
    <source>
        <dbReference type="ARBA" id="ARBA00007599"/>
    </source>
</evidence>
<keyword evidence="7" id="KW-0547">Nucleotide-binding</keyword>
<dbReference type="PANTHER" id="PTHR33540">
    <property type="entry name" value="TRNA THREONYLCARBAMOYLADENOSINE BIOSYNTHESIS PROTEIN TSAE"/>
    <property type="match status" value="1"/>
</dbReference>
<comment type="similarity">
    <text evidence="2">Belongs to the TsaE family.</text>
</comment>
<evidence type="ECO:0000256" key="1">
    <source>
        <dbReference type="ARBA" id="ARBA00004496"/>
    </source>
</evidence>
<keyword evidence="6" id="KW-0479">Metal-binding</keyword>
<keyword evidence="5" id="KW-0819">tRNA processing</keyword>
<dbReference type="SUPFAM" id="SSF52540">
    <property type="entry name" value="P-loop containing nucleoside triphosphate hydrolases"/>
    <property type="match status" value="1"/>
</dbReference>
<dbReference type="PANTHER" id="PTHR33540:SF2">
    <property type="entry name" value="TRNA THREONYLCARBAMOYLADENOSINE BIOSYNTHESIS PROTEIN TSAE"/>
    <property type="match status" value="1"/>
</dbReference>
<dbReference type="Gene3D" id="3.40.50.300">
    <property type="entry name" value="P-loop containing nucleotide triphosphate hydrolases"/>
    <property type="match status" value="1"/>
</dbReference>
<evidence type="ECO:0000256" key="9">
    <source>
        <dbReference type="ARBA" id="ARBA00022842"/>
    </source>
</evidence>
<evidence type="ECO:0000256" key="10">
    <source>
        <dbReference type="ARBA" id="ARBA00032441"/>
    </source>
</evidence>
<comment type="subcellular location">
    <subcellularLocation>
        <location evidence="1">Cytoplasm</location>
    </subcellularLocation>
</comment>
<organism evidence="11 12">
    <name type="scientific">Rhodonellum ikkaensis</name>
    <dbReference type="NCBI Taxonomy" id="336829"/>
    <lineage>
        <taxon>Bacteria</taxon>
        <taxon>Pseudomonadati</taxon>
        <taxon>Bacteroidota</taxon>
        <taxon>Cytophagia</taxon>
        <taxon>Cytophagales</taxon>
        <taxon>Cytophagaceae</taxon>
        <taxon>Rhodonellum</taxon>
    </lineage>
</organism>
<keyword evidence="12" id="KW-1185">Reference proteome</keyword>
<proteinExistence type="inferred from homology"/>
<dbReference type="Proteomes" id="UP000199663">
    <property type="component" value="Unassembled WGS sequence"/>
</dbReference>
<evidence type="ECO:0000256" key="4">
    <source>
        <dbReference type="ARBA" id="ARBA00022490"/>
    </source>
</evidence>
<dbReference type="InterPro" id="IPR003442">
    <property type="entry name" value="T6A_TsaE"/>
</dbReference>
<evidence type="ECO:0000256" key="8">
    <source>
        <dbReference type="ARBA" id="ARBA00022840"/>
    </source>
</evidence>
<evidence type="ECO:0000313" key="12">
    <source>
        <dbReference type="Proteomes" id="UP000199663"/>
    </source>
</evidence>
<dbReference type="NCBIfam" id="TIGR00150">
    <property type="entry name" value="T6A_YjeE"/>
    <property type="match status" value="1"/>
</dbReference>
<dbReference type="EMBL" id="FNQC01000004">
    <property type="protein sequence ID" value="SDY99660.1"/>
    <property type="molecule type" value="Genomic_DNA"/>
</dbReference>
<name>A0A1H3PF04_9BACT</name>
<keyword evidence="4" id="KW-0963">Cytoplasm</keyword>
<evidence type="ECO:0000313" key="11">
    <source>
        <dbReference type="EMBL" id="SDY99660.1"/>
    </source>
</evidence>
<reference evidence="11 12" key="1">
    <citation type="submission" date="2016-10" db="EMBL/GenBank/DDBJ databases">
        <authorList>
            <person name="Varghese N."/>
            <person name="Submissions S."/>
        </authorList>
    </citation>
    <scope>NUCLEOTIDE SEQUENCE [LARGE SCALE GENOMIC DNA]</scope>
    <source>
        <strain evidence="11 12">DSM 17997</strain>
    </source>
</reference>
<evidence type="ECO:0000256" key="6">
    <source>
        <dbReference type="ARBA" id="ARBA00022723"/>
    </source>
</evidence>
<gene>
    <name evidence="11" type="ORF">SAMN05444412_104234</name>
</gene>
<evidence type="ECO:0000256" key="5">
    <source>
        <dbReference type="ARBA" id="ARBA00022694"/>
    </source>
</evidence>
<protein>
    <recommendedName>
        <fullName evidence="3">tRNA threonylcarbamoyladenosine biosynthesis protein TsaE</fullName>
    </recommendedName>
    <alternativeName>
        <fullName evidence="10">t(6)A37 threonylcarbamoyladenosine biosynthesis protein TsaE</fullName>
    </alternativeName>
</protein>
<dbReference type="InterPro" id="IPR027417">
    <property type="entry name" value="P-loop_NTPase"/>
</dbReference>